<dbReference type="CDD" id="cd05387">
    <property type="entry name" value="BY-kinase"/>
    <property type="match status" value="1"/>
</dbReference>
<sequence length="755" mass="84581">MMEETQTFQESEIDIRSYLRVLQKRRWTIVTFFSVVLLAVAVYVFTATPIYQASSRIIIEKENPNVVSIQEVMAVDATGMEYYQTQYKIIESRSVARQVIKRLNLAEHPEFKPVPEEGLIAGIRAWVRGVKEGMKLWMQETFQTGPKKEAQAGPEDEDAELVDAFLARLQVKPVRQSRVVDVLYESKDPVLAAKIANEVVKSYIDQNLDTKLSAAKDAVKWLSERMEEERKKVEEAESALLRYKQQHQIITDFSSDSEKITAQKLASLNEQVVEAQSKRVEAETRYQQALALENSPELLDSIPEVLKNELVQNIKKMEVDIYNRMSELSRKYGPNHPQMVAIQTELEELKKQKTKEARRILASLRNEYKLALAREESLKKALEEQKNASLDMNKKAIQYGVLQRQAESSRNIYDLLVKRFKETSLTEEMKTGNIRVVDRAEVPKEPVKPKKGLSLLLAAIVGLMGGVGLAFFVEHLDNSIKLPDEVKDDLNLSYLGPIPHFTPEVVQPGVEPELVLIHSPKSTASESFRGIRTAVLFSSADVPPQVLLVTSAGPGEGKTLCVTNLAVTLALAGAKVLVVDCDLRKPRVHKLFGIGREKGLTSVLVGSSPLEEAIVNSPIVPGLDILPCGPIPPNPAEIVGSKKMRQLIDGLRGHYQHILIDSPPVTAVTDALLLSQAVDSTILVIRAGVTPKPIVLNGLEQLRSVNAHVLGAVLNSIKTGKDSYYYYQYYYYYYGEDGERRKATRRKKRPSGPYK</sequence>
<evidence type="ECO:0000256" key="3">
    <source>
        <dbReference type="ARBA" id="ARBA00008883"/>
    </source>
</evidence>
<gene>
    <name evidence="21" type="ORF">ENS29_07015</name>
</gene>
<evidence type="ECO:0000256" key="17">
    <source>
        <dbReference type="SAM" id="Phobius"/>
    </source>
</evidence>
<evidence type="ECO:0000259" key="19">
    <source>
        <dbReference type="Pfam" id="PF13614"/>
    </source>
</evidence>
<keyword evidence="13 17" id="KW-0472">Membrane</keyword>
<keyword evidence="7 21" id="KW-0808">Transferase</keyword>
<dbReference type="SUPFAM" id="SSF52540">
    <property type="entry name" value="P-loop containing nucleoside triphosphate hydrolases"/>
    <property type="match status" value="1"/>
</dbReference>
<evidence type="ECO:0000259" key="20">
    <source>
        <dbReference type="Pfam" id="PF13807"/>
    </source>
</evidence>
<comment type="similarity">
    <text evidence="3">Belongs to the etk/wzc family.</text>
</comment>
<evidence type="ECO:0000256" key="13">
    <source>
        <dbReference type="ARBA" id="ARBA00023136"/>
    </source>
</evidence>
<evidence type="ECO:0000259" key="18">
    <source>
        <dbReference type="Pfam" id="PF02706"/>
    </source>
</evidence>
<dbReference type="EC" id="2.7.10.2" evidence="4"/>
<evidence type="ECO:0000256" key="7">
    <source>
        <dbReference type="ARBA" id="ARBA00022679"/>
    </source>
</evidence>
<dbReference type="GO" id="GO:0042802">
    <property type="term" value="F:identical protein binding"/>
    <property type="evidence" value="ECO:0007669"/>
    <property type="project" value="UniProtKB-ARBA"/>
</dbReference>
<dbReference type="FunFam" id="3.40.50.300:FF:000527">
    <property type="entry name" value="Tyrosine-protein kinase etk"/>
    <property type="match status" value="1"/>
</dbReference>
<feature type="domain" description="AAA" evidence="19">
    <location>
        <begin position="555"/>
        <end position="703"/>
    </location>
</feature>
<keyword evidence="11" id="KW-0067">ATP-binding</keyword>
<evidence type="ECO:0000256" key="2">
    <source>
        <dbReference type="ARBA" id="ARBA00007316"/>
    </source>
</evidence>
<dbReference type="NCBIfam" id="TIGR01007">
    <property type="entry name" value="eps_fam"/>
    <property type="match status" value="1"/>
</dbReference>
<evidence type="ECO:0000256" key="5">
    <source>
        <dbReference type="ARBA" id="ARBA00022475"/>
    </source>
</evidence>
<dbReference type="InterPro" id="IPR027417">
    <property type="entry name" value="P-loop_NTPase"/>
</dbReference>
<feature type="coiled-coil region" evidence="16">
    <location>
        <begin position="339"/>
        <end position="388"/>
    </location>
</feature>
<evidence type="ECO:0000256" key="6">
    <source>
        <dbReference type="ARBA" id="ARBA00022519"/>
    </source>
</evidence>
<comment type="subcellular location">
    <subcellularLocation>
        <location evidence="1">Cell inner membrane</location>
        <topology evidence="1">Multi-pass membrane protein</topology>
    </subcellularLocation>
</comment>
<dbReference type="Pfam" id="PF13614">
    <property type="entry name" value="AAA_31"/>
    <property type="match status" value="1"/>
</dbReference>
<evidence type="ECO:0000256" key="15">
    <source>
        <dbReference type="ARBA" id="ARBA00051245"/>
    </source>
</evidence>
<dbReference type="InterPro" id="IPR032807">
    <property type="entry name" value="GNVR"/>
</dbReference>
<evidence type="ECO:0000256" key="10">
    <source>
        <dbReference type="ARBA" id="ARBA00022777"/>
    </source>
</evidence>
<keyword evidence="16" id="KW-0175">Coiled coil</keyword>
<dbReference type="GO" id="GO:0004715">
    <property type="term" value="F:non-membrane spanning protein tyrosine kinase activity"/>
    <property type="evidence" value="ECO:0007669"/>
    <property type="project" value="UniProtKB-EC"/>
</dbReference>
<keyword evidence="8 17" id="KW-0812">Transmembrane</keyword>
<dbReference type="InterPro" id="IPR005702">
    <property type="entry name" value="Wzc-like_C"/>
</dbReference>
<proteinExistence type="inferred from homology"/>
<keyword evidence="10 21" id="KW-0418">Kinase</keyword>
<reference evidence="21" key="1">
    <citation type="journal article" date="2020" name="mSystems">
        <title>Genome- and Community-Level Interaction Insights into Carbon Utilization and Element Cycling Functions of Hydrothermarchaeota in Hydrothermal Sediment.</title>
        <authorList>
            <person name="Zhou Z."/>
            <person name="Liu Y."/>
            <person name="Xu W."/>
            <person name="Pan J."/>
            <person name="Luo Z.H."/>
            <person name="Li M."/>
        </authorList>
    </citation>
    <scope>NUCLEOTIDE SEQUENCE [LARGE SCALE GENOMIC DNA]</scope>
    <source>
        <strain evidence="21">SpSt-477</strain>
    </source>
</reference>
<dbReference type="GO" id="GO:0005886">
    <property type="term" value="C:plasma membrane"/>
    <property type="evidence" value="ECO:0007669"/>
    <property type="project" value="UniProtKB-SubCell"/>
</dbReference>
<evidence type="ECO:0000256" key="12">
    <source>
        <dbReference type="ARBA" id="ARBA00022989"/>
    </source>
</evidence>
<name>A0A7C4RP81_9BACT</name>
<evidence type="ECO:0000313" key="21">
    <source>
        <dbReference type="EMBL" id="HGU32588.1"/>
    </source>
</evidence>
<keyword evidence="9" id="KW-0547">Nucleotide-binding</keyword>
<dbReference type="GO" id="GO:0005524">
    <property type="term" value="F:ATP binding"/>
    <property type="evidence" value="ECO:0007669"/>
    <property type="project" value="UniProtKB-KW"/>
</dbReference>
<dbReference type="Gene3D" id="3.40.50.300">
    <property type="entry name" value="P-loop containing nucleotide triphosphate hydrolases"/>
    <property type="match status" value="1"/>
</dbReference>
<keyword evidence="14" id="KW-0829">Tyrosine-protein kinase</keyword>
<feature type="domain" description="Tyrosine-protein kinase G-rich" evidence="20">
    <location>
        <begin position="402"/>
        <end position="472"/>
    </location>
</feature>
<dbReference type="PANTHER" id="PTHR32309">
    <property type="entry name" value="TYROSINE-PROTEIN KINASE"/>
    <property type="match status" value="1"/>
</dbReference>
<evidence type="ECO:0000256" key="8">
    <source>
        <dbReference type="ARBA" id="ARBA00022692"/>
    </source>
</evidence>
<dbReference type="InterPro" id="IPR003856">
    <property type="entry name" value="LPS_length_determ_N"/>
</dbReference>
<dbReference type="InterPro" id="IPR025669">
    <property type="entry name" value="AAA_dom"/>
</dbReference>
<evidence type="ECO:0000256" key="4">
    <source>
        <dbReference type="ARBA" id="ARBA00011903"/>
    </source>
</evidence>
<accession>A0A7C4RP81</accession>
<comment type="similarity">
    <text evidence="2">Belongs to the CpsD/CapB family.</text>
</comment>
<feature type="coiled-coil region" evidence="16">
    <location>
        <begin position="212"/>
        <end position="285"/>
    </location>
</feature>
<evidence type="ECO:0000256" key="1">
    <source>
        <dbReference type="ARBA" id="ARBA00004429"/>
    </source>
</evidence>
<dbReference type="Pfam" id="PF13807">
    <property type="entry name" value="GNVR"/>
    <property type="match status" value="1"/>
</dbReference>
<organism evidence="21">
    <name type="scientific">Desulfatirhabdium butyrativorans</name>
    <dbReference type="NCBI Taxonomy" id="340467"/>
    <lineage>
        <taxon>Bacteria</taxon>
        <taxon>Pseudomonadati</taxon>
        <taxon>Thermodesulfobacteriota</taxon>
        <taxon>Desulfobacteria</taxon>
        <taxon>Desulfobacterales</taxon>
        <taxon>Desulfatirhabdiaceae</taxon>
        <taxon>Desulfatirhabdium</taxon>
    </lineage>
</organism>
<feature type="domain" description="Polysaccharide chain length determinant N-terminal" evidence="18">
    <location>
        <begin position="12"/>
        <end position="102"/>
    </location>
</feature>
<feature type="transmembrane region" description="Helical" evidence="17">
    <location>
        <begin position="27"/>
        <end position="51"/>
    </location>
</feature>
<protein>
    <recommendedName>
        <fullName evidence="4">non-specific protein-tyrosine kinase</fullName>
        <ecNumber evidence="4">2.7.10.2</ecNumber>
    </recommendedName>
</protein>
<comment type="catalytic activity">
    <reaction evidence="15">
        <text>L-tyrosyl-[protein] + ATP = O-phospho-L-tyrosyl-[protein] + ADP + H(+)</text>
        <dbReference type="Rhea" id="RHEA:10596"/>
        <dbReference type="Rhea" id="RHEA-COMP:10136"/>
        <dbReference type="Rhea" id="RHEA-COMP:20101"/>
        <dbReference type="ChEBI" id="CHEBI:15378"/>
        <dbReference type="ChEBI" id="CHEBI:30616"/>
        <dbReference type="ChEBI" id="CHEBI:46858"/>
        <dbReference type="ChEBI" id="CHEBI:61978"/>
        <dbReference type="ChEBI" id="CHEBI:456216"/>
        <dbReference type="EC" id="2.7.10.2"/>
    </reaction>
</comment>
<dbReference type="Pfam" id="PF02706">
    <property type="entry name" value="Wzz"/>
    <property type="match status" value="1"/>
</dbReference>
<keyword evidence="12 17" id="KW-1133">Transmembrane helix</keyword>
<comment type="caution">
    <text evidence="21">The sequence shown here is derived from an EMBL/GenBank/DDBJ whole genome shotgun (WGS) entry which is preliminary data.</text>
</comment>
<dbReference type="InterPro" id="IPR050445">
    <property type="entry name" value="Bact_polysacc_biosynth/exp"/>
</dbReference>
<evidence type="ECO:0000256" key="9">
    <source>
        <dbReference type="ARBA" id="ARBA00022741"/>
    </source>
</evidence>
<dbReference type="AlphaFoldDB" id="A0A7C4RP81"/>
<evidence type="ECO:0000256" key="11">
    <source>
        <dbReference type="ARBA" id="ARBA00022840"/>
    </source>
</evidence>
<keyword evidence="5" id="KW-1003">Cell membrane</keyword>
<evidence type="ECO:0000256" key="14">
    <source>
        <dbReference type="ARBA" id="ARBA00023137"/>
    </source>
</evidence>
<evidence type="ECO:0000256" key="16">
    <source>
        <dbReference type="SAM" id="Coils"/>
    </source>
</evidence>
<dbReference type="PANTHER" id="PTHR32309:SF13">
    <property type="entry name" value="FERRIC ENTEROBACTIN TRANSPORT PROTEIN FEPE"/>
    <property type="match status" value="1"/>
</dbReference>
<dbReference type="EMBL" id="DSUH01000164">
    <property type="protein sequence ID" value="HGU32588.1"/>
    <property type="molecule type" value="Genomic_DNA"/>
</dbReference>
<keyword evidence="6" id="KW-0997">Cell inner membrane</keyword>